<dbReference type="PROSITE" id="PS51257">
    <property type="entry name" value="PROKAR_LIPOPROTEIN"/>
    <property type="match status" value="1"/>
</dbReference>
<dbReference type="PRINTS" id="PR00153">
    <property type="entry name" value="CSAPPISMRASE"/>
</dbReference>
<evidence type="ECO:0000256" key="5">
    <source>
        <dbReference type="SAM" id="MobiDB-lite"/>
    </source>
</evidence>
<organism evidence="7 8">
    <name type="scientific">Lachnospira eligens</name>
    <dbReference type="NCBI Taxonomy" id="39485"/>
    <lineage>
        <taxon>Bacteria</taxon>
        <taxon>Bacillati</taxon>
        <taxon>Bacillota</taxon>
        <taxon>Clostridia</taxon>
        <taxon>Lachnospirales</taxon>
        <taxon>Lachnospiraceae</taxon>
        <taxon>Lachnospira</taxon>
    </lineage>
</organism>
<dbReference type="RefSeq" id="WP_055285662.1">
    <property type="nucleotide sequence ID" value="NZ_CABIXW010000001.1"/>
</dbReference>
<dbReference type="InterPro" id="IPR002130">
    <property type="entry name" value="Cyclophilin-type_PPIase_dom"/>
</dbReference>
<comment type="similarity">
    <text evidence="4">Belongs to the cyclophilin-type PPIase family.</text>
</comment>
<feature type="region of interest" description="Disordered" evidence="5">
    <location>
        <begin position="98"/>
        <end position="117"/>
    </location>
</feature>
<dbReference type="InterPro" id="IPR020892">
    <property type="entry name" value="Cyclophilin-type_PPIase_CS"/>
</dbReference>
<keyword evidence="4" id="KW-0732">Signal</keyword>
<name>A0A174Z714_9FIRM</name>
<comment type="function">
    <text evidence="1 4">PPIases accelerate the folding of proteins. It catalyzes the cis-trans isomerization of proline imidic peptide bonds in oligopeptides.</text>
</comment>
<dbReference type="CDD" id="cd00317">
    <property type="entry name" value="cyclophilin"/>
    <property type="match status" value="1"/>
</dbReference>
<evidence type="ECO:0000313" key="8">
    <source>
        <dbReference type="Proteomes" id="UP000095780"/>
    </source>
</evidence>
<gene>
    <name evidence="7" type="primary">ppiA</name>
    <name evidence="7" type="ORF">ERS852492_00265</name>
</gene>
<reference evidence="7 8" key="1">
    <citation type="submission" date="2015-09" db="EMBL/GenBank/DDBJ databases">
        <authorList>
            <consortium name="Pathogen Informatics"/>
        </authorList>
    </citation>
    <scope>NUCLEOTIDE SEQUENCE [LARGE SCALE GENOMIC DNA]</scope>
    <source>
        <strain evidence="7 8">2789STDY5834878</strain>
    </source>
</reference>
<evidence type="ECO:0000256" key="4">
    <source>
        <dbReference type="RuleBase" id="RU363019"/>
    </source>
</evidence>
<evidence type="ECO:0000259" key="6">
    <source>
        <dbReference type="PROSITE" id="PS50072"/>
    </source>
</evidence>
<evidence type="ECO:0000256" key="3">
    <source>
        <dbReference type="ARBA" id="ARBA00023235"/>
    </source>
</evidence>
<dbReference type="PANTHER" id="PTHR45625:SF4">
    <property type="entry name" value="PEPTIDYLPROLYL ISOMERASE DOMAIN AND WD REPEAT-CONTAINING PROTEIN 1"/>
    <property type="match status" value="1"/>
</dbReference>
<dbReference type="InterPro" id="IPR044666">
    <property type="entry name" value="Cyclophilin_A-like"/>
</dbReference>
<dbReference type="EMBL" id="CZBV01000001">
    <property type="protein sequence ID" value="CUQ79998.1"/>
    <property type="molecule type" value="Genomic_DNA"/>
</dbReference>
<dbReference type="GO" id="GO:0006457">
    <property type="term" value="P:protein folding"/>
    <property type="evidence" value="ECO:0007669"/>
    <property type="project" value="InterPro"/>
</dbReference>
<sequence>MMKKHLLSIILLCLLFSLTACNRQTSGNSSTSDGNTQLSGKHHVAIEVNNYGTIEVELDADTAPITVTNFINLANSGFYNGLTFHRVIDGFMIQGGDPNGDGTGGSSEKINGEFKSNGVQNNISHVRGTISMARSSANNSASSQFFIMQKDTPSLDGQYAAFGTVTSGMDIVDKICKDCTDTNQNGVITDKSKQPVISTIRVVD</sequence>
<protein>
    <recommendedName>
        <fullName evidence="4">Peptidyl-prolyl cis-trans isomerase</fullName>
        <shortName evidence="4">PPIase</shortName>
        <ecNumber evidence="4">5.2.1.8</ecNumber>
    </recommendedName>
</protein>
<keyword evidence="3 4" id="KW-0413">Isomerase</keyword>
<evidence type="ECO:0000256" key="1">
    <source>
        <dbReference type="ARBA" id="ARBA00002388"/>
    </source>
</evidence>
<dbReference type="GO" id="GO:0003755">
    <property type="term" value="F:peptidyl-prolyl cis-trans isomerase activity"/>
    <property type="evidence" value="ECO:0007669"/>
    <property type="project" value="UniProtKB-UniRule"/>
</dbReference>
<dbReference type="PANTHER" id="PTHR45625">
    <property type="entry name" value="PEPTIDYL-PROLYL CIS-TRANS ISOMERASE-RELATED"/>
    <property type="match status" value="1"/>
</dbReference>
<dbReference type="InterPro" id="IPR029000">
    <property type="entry name" value="Cyclophilin-like_dom_sf"/>
</dbReference>
<evidence type="ECO:0000313" key="7">
    <source>
        <dbReference type="EMBL" id="CUQ79998.1"/>
    </source>
</evidence>
<accession>A0A174Z714</accession>
<feature type="signal peptide" evidence="4">
    <location>
        <begin position="1"/>
        <end position="22"/>
    </location>
</feature>
<proteinExistence type="inferred from homology"/>
<dbReference type="Pfam" id="PF00160">
    <property type="entry name" value="Pro_isomerase"/>
    <property type="match status" value="1"/>
</dbReference>
<keyword evidence="2 4" id="KW-0697">Rotamase</keyword>
<feature type="chain" id="PRO_5039741978" description="Peptidyl-prolyl cis-trans isomerase" evidence="4">
    <location>
        <begin position="23"/>
        <end position="204"/>
    </location>
</feature>
<dbReference type="EC" id="5.2.1.8" evidence="4"/>
<dbReference type="PROSITE" id="PS00170">
    <property type="entry name" value="CSA_PPIASE_1"/>
    <property type="match status" value="1"/>
</dbReference>
<dbReference type="AlphaFoldDB" id="A0A174Z714"/>
<feature type="domain" description="PPIase cyclophilin-type" evidence="6">
    <location>
        <begin position="41"/>
        <end position="197"/>
    </location>
</feature>
<dbReference type="PROSITE" id="PS50072">
    <property type="entry name" value="CSA_PPIASE_2"/>
    <property type="match status" value="1"/>
</dbReference>
<dbReference type="SUPFAM" id="SSF50891">
    <property type="entry name" value="Cyclophilin-like"/>
    <property type="match status" value="1"/>
</dbReference>
<dbReference type="Proteomes" id="UP000095780">
    <property type="component" value="Unassembled WGS sequence"/>
</dbReference>
<evidence type="ECO:0000256" key="2">
    <source>
        <dbReference type="ARBA" id="ARBA00023110"/>
    </source>
</evidence>
<dbReference type="Gene3D" id="2.40.100.10">
    <property type="entry name" value="Cyclophilin-like"/>
    <property type="match status" value="1"/>
</dbReference>
<comment type="catalytic activity">
    <reaction evidence="4">
        <text>[protein]-peptidylproline (omega=180) = [protein]-peptidylproline (omega=0)</text>
        <dbReference type="Rhea" id="RHEA:16237"/>
        <dbReference type="Rhea" id="RHEA-COMP:10747"/>
        <dbReference type="Rhea" id="RHEA-COMP:10748"/>
        <dbReference type="ChEBI" id="CHEBI:83833"/>
        <dbReference type="ChEBI" id="CHEBI:83834"/>
        <dbReference type="EC" id="5.2.1.8"/>
    </reaction>
</comment>